<reference evidence="1" key="1">
    <citation type="submission" date="2023-04" db="EMBL/GenBank/DDBJ databases">
        <authorList>
            <person name="Vijverberg K."/>
            <person name="Xiong W."/>
            <person name="Schranz E."/>
        </authorList>
    </citation>
    <scope>NUCLEOTIDE SEQUENCE</scope>
</reference>
<evidence type="ECO:0008006" key="3">
    <source>
        <dbReference type="Google" id="ProtNLM"/>
    </source>
</evidence>
<evidence type="ECO:0000313" key="2">
    <source>
        <dbReference type="Proteomes" id="UP001177003"/>
    </source>
</evidence>
<gene>
    <name evidence="1" type="ORF">LSALG_LOCUS36203</name>
</gene>
<sequence length="153" mass="17098">MICLHQNDNAGVIILLRMAKLKTLGGQPQVGNCLFGSILHINDDMSHLLEFKKVIADMGLNVESSISTTQLNTYTVVAKKEDYYLRFPIKNIDDILNYNKEISLSIIATVIGFDLDECWYSFYCRDCSNKVSTNDDDINVEPFTCDGCGGVSI</sequence>
<dbReference type="AlphaFoldDB" id="A0AA36EIK7"/>
<protein>
    <recommendedName>
        <fullName evidence="3">Replication factor A C-terminal domain-containing protein</fullName>
    </recommendedName>
</protein>
<accession>A0AA36EIK7</accession>
<evidence type="ECO:0000313" key="1">
    <source>
        <dbReference type="EMBL" id="CAI9297384.1"/>
    </source>
</evidence>
<dbReference type="Proteomes" id="UP001177003">
    <property type="component" value="Chromosome 8"/>
</dbReference>
<name>A0AA36EIK7_LACSI</name>
<proteinExistence type="predicted"/>
<dbReference type="EMBL" id="OX465084">
    <property type="protein sequence ID" value="CAI9297384.1"/>
    <property type="molecule type" value="Genomic_DNA"/>
</dbReference>
<keyword evidence="2" id="KW-1185">Reference proteome</keyword>
<organism evidence="1 2">
    <name type="scientific">Lactuca saligna</name>
    <name type="common">Willowleaf lettuce</name>
    <dbReference type="NCBI Taxonomy" id="75948"/>
    <lineage>
        <taxon>Eukaryota</taxon>
        <taxon>Viridiplantae</taxon>
        <taxon>Streptophyta</taxon>
        <taxon>Embryophyta</taxon>
        <taxon>Tracheophyta</taxon>
        <taxon>Spermatophyta</taxon>
        <taxon>Magnoliopsida</taxon>
        <taxon>eudicotyledons</taxon>
        <taxon>Gunneridae</taxon>
        <taxon>Pentapetalae</taxon>
        <taxon>asterids</taxon>
        <taxon>campanulids</taxon>
        <taxon>Asterales</taxon>
        <taxon>Asteraceae</taxon>
        <taxon>Cichorioideae</taxon>
        <taxon>Cichorieae</taxon>
        <taxon>Lactucinae</taxon>
        <taxon>Lactuca</taxon>
    </lineage>
</organism>